<evidence type="ECO:0000313" key="2">
    <source>
        <dbReference type="Proteomes" id="UP000482209"/>
    </source>
</evidence>
<gene>
    <name evidence="1" type="ORF">FYJ58_10035</name>
</gene>
<name>A0A6L5XZQ2_9FIRM</name>
<evidence type="ECO:0000313" key="1">
    <source>
        <dbReference type="EMBL" id="MSS64212.1"/>
    </source>
</evidence>
<protein>
    <submittedName>
        <fullName evidence="1">Spore coat associated protein CotJA</fullName>
    </submittedName>
</protein>
<dbReference type="Proteomes" id="UP000482209">
    <property type="component" value="Unassembled WGS sequence"/>
</dbReference>
<comment type="caution">
    <text evidence="1">The sequence shown here is derived from an EMBL/GenBank/DDBJ whole genome shotgun (WGS) entry which is preliminary data.</text>
</comment>
<sequence length="116" mass="13514">MKGVLYMDYMKHNDCRCQTSSPSGICYDNYDILQDMPLAMAYVPWQQWQNVYDGAKGLENGTIFEELIFPFLCSSPVCHNMRCNCQSSEQQSRNCTTSPIRRDMQCKNSCRRRCDI</sequence>
<reference evidence="1 2" key="1">
    <citation type="submission" date="2019-08" db="EMBL/GenBank/DDBJ databases">
        <title>In-depth cultivation of the pig gut microbiome towards novel bacterial diversity and tailored functional studies.</title>
        <authorList>
            <person name="Wylensek D."/>
            <person name="Hitch T.C.A."/>
            <person name="Clavel T."/>
        </authorList>
    </citation>
    <scope>NUCLEOTIDE SEQUENCE [LARGE SCALE GENOMIC DNA]</scope>
    <source>
        <strain evidence="1 2">WCA-693-APC-MOT-I</strain>
    </source>
</reference>
<dbReference type="AlphaFoldDB" id="A0A6L5XZQ2"/>
<proteinExistence type="predicted"/>
<accession>A0A6L5XZQ2</accession>
<dbReference type="Pfam" id="PF11007">
    <property type="entry name" value="CotJA"/>
    <property type="match status" value="1"/>
</dbReference>
<dbReference type="EMBL" id="VUMT01000014">
    <property type="protein sequence ID" value="MSS64212.1"/>
    <property type="molecule type" value="Genomic_DNA"/>
</dbReference>
<keyword evidence="2" id="KW-1185">Reference proteome</keyword>
<dbReference type="InterPro" id="IPR020256">
    <property type="entry name" value="Spore_coat_CotJA"/>
</dbReference>
<organism evidence="1 2">
    <name type="scientific">Velocimicrobium porci</name>
    <dbReference type="NCBI Taxonomy" id="2606634"/>
    <lineage>
        <taxon>Bacteria</taxon>
        <taxon>Bacillati</taxon>
        <taxon>Bacillota</taxon>
        <taxon>Clostridia</taxon>
        <taxon>Lachnospirales</taxon>
        <taxon>Lachnospiraceae</taxon>
        <taxon>Velocimicrobium</taxon>
    </lineage>
</organism>